<evidence type="ECO:0000313" key="2">
    <source>
        <dbReference type="EMBL" id="KAF2559142.1"/>
    </source>
</evidence>
<dbReference type="AlphaFoldDB" id="A0A8S9HQY8"/>
<accession>A0A8S9HQY8</accession>
<comment type="caution">
    <text evidence="2">The sequence shown here is derived from an EMBL/GenBank/DDBJ whole genome shotgun (WGS) entry which is preliminary data.</text>
</comment>
<gene>
    <name evidence="2" type="ORF">F2Q68_00016750</name>
</gene>
<dbReference type="EMBL" id="QGKW02001940">
    <property type="protein sequence ID" value="KAF2559142.1"/>
    <property type="molecule type" value="Genomic_DNA"/>
</dbReference>
<organism evidence="2 3">
    <name type="scientific">Brassica cretica</name>
    <name type="common">Mustard</name>
    <dbReference type="NCBI Taxonomy" id="69181"/>
    <lineage>
        <taxon>Eukaryota</taxon>
        <taxon>Viridiplantae</taxon>
        <taxon>Streptophyta</taxon>
        <taxon>Embryophyta</taxon>
        <taxon>Tracheophyta</taxon>
        <taxon>Spermatophyta</taxon>
        <taxon>Magnoliopsida</taxon>
        <taxon>eudicotyledons</taxon>
        <taxon>Gunneridae</taxon>
        <taxon>Pentapetalae</taxon>
        <taxon>rosids</taxon>
        <taxon>malvids</taxon>
        <taxon>Brassicales</taxon>
        <taxon>Brassicaceae</taxon>
        <taxon>Brassiceae</taxon>
        <taxon>Brassica</taxon>
    </lineage>
</organism>
<evidence type="ECO:0000313" key="3">
    <source>
        <dbReference type="Proteomes" id="UP000712281"/>
    </source>
</evidence>
<protein>
    <submittedName>
        <fullName evidence="2">Uncharacterized protein</fullName>
    </submittedName>
</protein>
<feature type="compositionally biased region" description="Basic and acidic residues" evidence="1">
    <location>
        <begin position="97"/>
        <end position="107"/>
    </location>
</feature>
<reference evidence="2" key="1">
    <citation type="submission" date="2019-12" db="EMBL/GenBank/DDBJ databases">
        <title>Genome sequencing and annotation of Brassica cretica.</title>
        <authorList>
            <person name="Studholme D.J."/>
            <person name="Sarris P.F."/>
        </authorList>
    </citation>
    <scope>NUCLEOTIDE SEQUENCE</scope>
    <source>
        <strain evidence="2">PFS-001/15</strain>
        <tissue evidence="2">Leaf</tissue>
    </source>
</reference>
<name>A0A8S9HQY8_BRACR</name>
<proteinExistence type="predicted"/>
<evidence type="ECO:0000256" key="1">
    <source>
        <dbReference type="SAM" id="MobiDB-lite"/>
    </source>
</evidence>
<dbReference type="Proteomes" id="UP000712281">
    <property type="component" value="Unassembled WGS sequence"/>
</dbReference>
<feature type="region of interest" description="Disordered" evidence="1">
    <location>
        <begin position="72"/>
        <end position="107"/>
    </location>
</feature>
<sequence>MTPASGSPLGGTPIPRYEVLWAWRLTYSNRLRPALRRLYKGNLNPNLNFRDENQPLNTVSNKKCQFRAQVRPMPTLETHNSGTGANLPPTASGGDASMREKAKDTQT</sequence>